<evidence type="ECO:0000256" key="1">
    <source>
        <dbReference type="ARBA" id="ARBA00004123"/>
    </source>
</evidence>
<evidence type="ECO:0000313" key="10">
    <source>
        <dbReference type="EMBL" id="KAF2078656.1"/>
    </source>
</evidence>
<gene>
    <name evidence="10" type="ORF">CYY_000027</name>
</gene>
<feature type="compositionally biased region" description="Low complexity" evidence="8">
    <location>
        <begin position="908"/>
        <end position="922"/>
    </location>
</feature>
<feature type="region of interest" description="Disordered" evidence="8">
    <location>
        <begin position="390"/>
        <end position="431"/>
    </location>
</feature>
<comment type="similarity">
    <text evidence="3">Belongs to the INCENP family.</text>
</comment>
<evidence type="ECO:0000256" key="7">
    <source>
        <dbReference type="SAM" id="Coils"/>
    </source>
</evidence>
<dbReference type="GO" id="GO:0005634">
    <property type="term" value="C:nucleus"/>
    <property type="evidence" value="ECO:0007669"/>
    <property type="project" value="UniProtKB-SubCell"/>
</dbReference>
<feature type="compositionally biased region" description="Polar residues" evidence="8">
    <location>
        <begin position="659"/>
        <end position="687"/>
    </location>
</feature>
<keyword evidence="6" id="KW-0539">Nucleus</keyword>
<feature type="compositionally biased region" description="Low complexity" evidence="8">
    <location>
        <begin position="769"/>
        <end position="790"/>
    </location>
</feature>
<keyword evidence="4" id="KW-0963">Cytoplasm</keyword>
<feature type="region of interest" description="Disordered" evidence="8">
    <location>
        <begin position="816"/>
        <end position="965"/>
    </location>
</feature>
<feature type="compositionally biased region" description="Low complexity" evidence="8">
    <location>
        <begin position="400"/>
        <end position="423"/>
    </location>
</feature>
<feature type="coiled-coil region" evidence="7">
    <location>
        <begin position="239"/>
        <end position="376"/>
    </location>
</feature>
<comment type="subcellular location">
    <subcellularLocation>
        <location evidence="2">Cytoplasm</location>
        <location evidence="2">Cytoskeleton</location>
        <location evidence="2">Spindle</location>
    </subcellularLocation>
    <subcellularLocation>
        <location evidence="1">Nucleus</location>
    </subcellularLocation>
</comment>
<dbReference type="OrthoDB" id="6123at2759"/>
<feature type="compositionally biased region" description="Low complexity" evidence="8">
    <location>
        <begin position="936"/>
        <end position="950"/>
    </location>
</feature>
<keyword evidence="7" id="KW-0175">Coiled coil</keyword>
<dbReference type="Pfam" id="PF03941">
    <property type="entry name" value="INCENP_ARK-bind"/>
    <property type="match status" value="1"/>
</dbReference>
<dbReference type="EMBL" id="AJWJ01000001">
    <property type="protein sequence ID" value="KAF2078656.1"/>
    <property type="molecule type" value="Genomic_DNA"/>
</dbReference>
<accession>A0A8J4QBT1</accession>
<evidence type="ECO:0000256" key="2">
    <source>
        <dbReference type="ARBA" id="ARBA00004186"/>
    </source>
</evidence>
<feature type="domain" description="Inner centromere protein ARK-binding" evidence="9">
    <location>
        <begin position="958"/>
        <end position="1017"/>
    </location>
</feature>
<keyword evidence="11" id="KW-1185">Reference proteome</keyword>
<feature type="compositionally biased region" description="Low complexity" evidence="8">
    <location>
        <begin position="884"/>
        <end position="897"/>
    </location>
</feature>
<evidence type="ECO:0000256" key="8">
    <source>
        <dbReference type="SAM" id="MobiDB-lite"/>
    </source>
</evidence>
<evidence type="ECO:0000259" key="9">
    <source>
        <dbReference type="Pfam" id="PF03941"/>
    </source>
</evidence>
<feature type="compositionally biased region" description="Low complexity" evidence="8">
    <location>
        <begin position="816"/>
        <end position="835"/>
    </location>
</feature>
<dbReference type="Proteomes" id="UP000695562">
    <property type="component" value="Unassembled WGS sequence"/>
</dbReference>
<feature type="region of interest" description="Disordered" evidence="8">
    <location>
        <begin position="720"/>
        <end position="802"/>
    </location>
</feature>
<sequence>MSTFRNRNQSIMTPHKSSISTFKTPSKSTTLNSSTLVNNIKKNFELENNNTSNSNNNNNNNSSLIQTKNITTAAAQAAASTITSITKSQTMDQHLKSIDNHFIEKGKLARDHLDQFSNNILDSMESLKDTLIQSIKEPESLFTLPIYPSTLKSNNKSLYKKLNSVPEPLYSGLILPVSTHNIKIKQRQAIIEQQESEDKHNQQKHLYELSKAQEQQKYMDLLKQQEEFKQMESLKQQEFVKIQQELEIKSNNVNKLNETLMAKELKMQDIDKQQIQQLEKERKHMQTEFEKMKQQQQKIIAEQQEQLKIQKQKLDSQQSKINQDQEKVSLLSNQVSKQQQEISLQKDEITKQKQDLSKKQIEFDKKEKELKEKELAAAAVVIAASKHSLKPAPTTNHSGTTAATKNISTTKTTTTSSTLSKPTIGQAKQPITSKLAAKSTATTSATTTLSKSKIDQEYQNILSDLDNNTKTIKELNTKKLENLKQQLCTSDEANLSSNSSNSSNNENGDVDLSSTLQNMDVISNTLKRKDLNENSTTEVFKKRLSEDNKTILSTKSGLAKKDTNVPLVAPKKTLNSTITATTSLAAKRRAEEEEKKKKEKEAEEKKNALKKQKEEEALRLKKEQEEAKRLVQEKAREMQEMERKREELRKKEEEARQKILQTSLQSLLPNTTPTRPANSSQSAQTPPDASPIALSESAKKPNTYLNGVLSYVFGIAKSPYFKPSTATGVDTSSEAEDDSDENSDEVEMDSEEYSEEEESIEYETDKTPNKNTSNNNNNKSLDSPILSPLSITPPPTKISNQNKSISFANNISESYCSPASSISNNSNSYSGLSPSEITATPPPCKNYSQPSTISPTLTLRAGSSKNSPIKFNPLGSPHNNSKRSSQSSPLSNTSSDNSFKKPSHSSRFENISFSSASSLSDFDSSEDEQEEIKPYQQKQVAQTKTQTGVQYPIETSPEKEDDDNYLYEEEDIDYDYDRNVPDWAKNPFLSTTLKQQKFCDPDKIFPDVGPVYLFEIFPVNQVHQTDFKNIKRNLSSDWSTDEITPFENSNYKSVMGFKK</sequence>
<evidence type="ECO:0000256" key="6">
    <source>
        <dbReference type="ARBA" id="ARBA00023242"/>
    </source>
</evidence>
<evidence type="ECO:0000256" key="5">
    <source>
        <dbReference type="ARBA" id="ARBA00023212"/>
    </source>
</evidence>
<feature type="region of interest" description="Disordered" evidence="8">
    <location>
        <begin position="491"/>
        <end position="512"/>
    </location>
</feature>
<dbReference type="InterPro" id="IPR005635">
    <property type="entry name" value="Inner_centromere_prot_ARK-bd"/>
</dbReference>
<feature type="region of interest" description="Disordered" evidence="8">
    <location>
        <begin position="1"/>
        <end position="31"/>
    </location>
</feature>
<evidence type="ECO:0000313" key="11">
    <source>
        <dbReference type="Proteomes" id="UP000695562"/>
    </source>
</evidence>
<dbReference type="AlphaFoldDB" id="A0A8J4QBT1"/>
<keyword evidence="5" id="KW-0206">Cytoskeleton</keyword>
<name>A0A8J4QBT1_9MYCE</name>
<protein>
    <recommendedName>
        <fullName evidence="9">Inner centromere protein ARK-binding domain-containing protein</fullName>
    </recommendedName>
</protein>
<reference evidence="10" key="1">
    <citation type="submission" date="2020-01" db="EMBL/GenBank/DDBJ databases">
        <title>Development of genomics and gene disruption for Polysphondylium violaceum indicates a role for the polyketide synthase stlB in stalk morphogenesis.</title>
        <authorList>
            <person name="Narita B."/>
            <person name="Kawabe Y."/>
            <person name="Kin K."/>
            <person name="Saito T."/>
            <person name="Gibbs R."/>
            <person name="Kuspa A."/>
            <person name="Muzny D."/>
            <person name="Queller D."/>
            <person name="Richards S."/>
            <person name="Strassman J."/>
            <person name="Sucgang R."/>
            <person name="Worley K."/>
            <person name="Schaap P."/>
        </authorList>
    </citation>
    <scope>NUCLEOTIDE SEQUENCE</scope>
    <source>
        <strain evidence="10">QSvi11</strain>
    </source>
</reference>
<proteinExistence type="inferred from homology"/>
<feature type="compositionally biased region" description="Acidic residues" evidence="8">
    <location>
        <begin position="733"/>
        <end position="762"/>
    </location>
</feature>
<feature type="region of interest" description="Disordered" evidence="8">
    <location>
        <begin position="579"/>
        <end position="701"/>
    </location>
</feature>
<evidence type="ECO:0000256" key="4">
    <source>
        <dbReference type="ARBA" id="ARBA00022490"/>
    </source>
</evidence>
<feature type="compositionally biased region" description="Low complexity" evidence="8">
    <location>
        <begin position="494"/>
        <end position="507"/>
    </location>
</feature>
<evidence type="ECO:0000256" key="3">
    <source>
        <dbReference type="ARBA" id="ARBA00010042"/>
    </source>
</evidence>
<feature type="compositionally biased region" description="Basic and acidic residues" evidence="8">
    <location>
        <begin position="588"/>
        <end position="657"/>
    </location>
</feature>
<organism evidence="10 11">
    <name type="scientific">Polysphondylium violaceum</name>
    <dbReference type="NCBI Taxonomy" id="133409"/>
    <lineage>
        <taxon>Eukaryota</taxon>
        <taxon>Amoebozoa</taxon>
        <taxon>Evosea</taxon>
        <taxon>Eumycetozoa</taxon>
        <taxon>Dictyostelia</taxon>
        <taxon>Dictyosteliales</taxon>
        <taxon>Dictyosteliaceae</taxon>
        <taxon>Polysphondylium</taxon>
    </lineage>
</organism>
<dbReference type="GO" id="GO:0005819">
    <property type="term" value="C:spindle"/>
    <property type="evidence" value="ECO:0007669"/>
    <property type="project" value="UniProtKB-SubCell"/>
</dbReference>
<comment type="caution">
    <text evidence="10">The sequence shown here is derived from an EMBL/GenBank/DDBJ whole genome shotgun (WGS) entry which is preliminary data.</text>
</comment>
<feature type="compositionally biased region" description="Polar residues" evidence="8">
    <location>
        <begin position="846"/>
        <end position="869"/>
    </location>
</feature>